<feature type="compositionally biased region" description="Low complexity" evidence="1">
    <location>
        <begin position="49"/>
        <end position="61"/>
    </location>
</feature>
<feature type="chain" id="PRO_5027538072" evidence="2">
    <location>
        <begin position="20"/>
        <end position="117"/>
    </location>
</feature>
<evidence type="ECO:0000313" key="4">
    <source>
        <dbReference type="RefSeq" id="XP_017025331.1"/>
    </source>
</evidence>
<gene>
    <name evidence="4" type="primary">LOC108076812</name>
</gene>
<evidence type="ECO:0000256" key="1">
    <source>
        <dbReference type="SAM" id="MobiDB-lite"/>
    </source>
</evidence>
<reference evidence="3" key="1">
    <citation type="submission" date="2025-05" db="UniProtKB">
        <authorList>
            <consortium name="RefSeq"/>
        </authorList>
    </citation>
    <scope>NUCLEOTIDE SEQUENCE [LARGE SCALE GENOMIC DNA]</scope>
    <source>
        <strain evidence="3">14028-0561.14</strain>
    </source>
</reference>
<keyword evidence="3" id="KW-1185">Reference proteome</keyword>
<feature type="signal peptide" evidence="2">
    <location>
        <begin position="1"/>
        <end position="19"/>
    </location>
</feature>
<name>A0A6P4IR63_DROKI</name>
<keyword evidence="2" id="KW-0732">Signal</keyword>
<dbReference type="RefSeq" id="XP_017025331.1">
    <property type="nucleotide sequence ID" value="XM_017169842.3"/>
</dbReference>
<evidence type="ECO:0000313" key="3">
    <source>
        <dbReference type="Proteomes" id="UP001652661"/>
    </source>
</evidence>
<accession>A0A6P4IR63</accession>
<dbReference type="Proteomes" id="UP001652661">
    <property type="component" value="Chromosome 2R"/>
</dbReference>
<reference evidence="4" key="2">
    <citation type="submission" date="2025-08" db="UniProtKB">
        <authorList>
            <consortium name="RefSeq"/>
        </authorList>
    </citation>
    <scope>IDENTIFICATION</scope>
    <source>
        <strain evidence="4">14028-0561.14</strain>
        <tissue evidence="4">Whole fly</tissue>
    </source>
</reference>
<feature type="region of interest" description="Disordered" evidence="1">
    <location>
        <begin position="41"/>
        <end position="61"/>
    </location>
</feature>
<evidence type="ECO:0000256" key="2">
    <source>
        <dbReference type="SAM" id="SignalP"/>
    </source>
</evidence>
<sequence>MKFVAILLMSILTIAMVVAFPDNDDADAVVPAGGQHALALASPADEGSADSSPSADQSSNSIRRPRHLLGKLLHPQPVVVQPIIVSPGVYPRQFPGAYSGYGAPYPYYNEGRSGKYW</sequence>
<dbReference type="GeneID" id="108076812"/>
<protein>
    <submittedName>
        <fullName evidence="4">Uncharacterized protein</fullName>
    </submittedName>
</protein>
<proteinExistence type="predicted"/>
<dbReference type="AlphaFoldDB" id="A0A6P4IR63"/>
<organism evidence="3 4">
    <name type="scientific">Drosophila kikkawai</name>
    <name type="common">Fruit fly</name>
    <dbReference type="NCBI Taxonomy" id="30033"/>
    <lineage>
        <taxon>Eukaryota</taxon>
        <taxon>Metazoa</taxon>
        <taxon>Ecdysozoa</taxon>
        <taxon>Arthropoda</taxon>
        <taxon>Hexapoda</taxon>
        <taxon>Insecta</taxon>
        <taxon>Pterygota</taxon>
        <taxon>Neoptera</taxon>
        <taxon>Endopterygota</taxon>
        <taxon>Diptera</taxon>
        <taxon>Brachycera</taxon>
        <taxon>Muscomorpha</taxon>
        <taxon>Ephydroidea</taxon>
        <taxon>Drosophilidae</taxon>
        <taxon>Drosophila</taxon>
        <taxon>Sophophora</taxon>
    </lineage>
</organism>